<dbReference type="PANTHER" id="PTHR13932:SF6">
    <property type="entry name" value="OXYGEN-INDEPENDENT COPROPORPHYRINOGEN III OXIDASE"/>
    <property type="match status" value="1"/>
</dbReference>
<evidence type="ECO:0000259" key="18">
    <source>
        <dbReference type="PROSITE" id="PS51918"/>
    </source>
</evidence>
<evidence type="ECO:0000256" key="14">
    <source>
        <dbReference type="ARBA" id="ARBA00048321"/>
    </source>
</evidence>
<sequence length="455" mass="51621">MKTAALLEKYCQPGPRYTSYPTAPYFQTGFTDADWRTELEATRHSPRGLSLYTHIPFCDTLCWYCGCNMVATRDYGRAERYLDWLFREIDLVTGLVAPERVVKQLHWGGGTPTFLRPEDIERLFGHLLAGFTLDPQAEIGCEADPRELSRDHVETLKRLGFNRISLGVQDLDERVQRTVNRVQPEALIREVYGWMRGAGFESINLDLMTGLPHQTVESFSRTLDAVINLRPDRLAVFTYAHVPWMKRHQKLIPEADLPDFPTRIALQALILDRLAGAGYVYIGMDHYALPDDELVLAQKSKTLYRNFQGYTTHRECDILAFGASAISQTGEVYAQNLKPLPEYRDRVLAGRLPTERGIRTTRDDRLRREAITCIMCDLELDTAAFGREWDVDFEDYFACRAGLESLAADGLLSLEGGLIRVSDTGRLFLRNIAMLFDGHLQAPAADAGPRYSKTV</sequence>
<gene>
    <name evidence="19" type="ORF">SAMN02949497_4574</name>
</gene>
<evidence type="ECO:0000256" key="9">
    <source>
        <dbReference type="ARBA" id="ARBA00023002"/>
    </source>
</evidence>
<evidence type="ECO:0000256" key="15">
    <source>
        <dbReference type="PIRNR" id="PIRNR000167"/>
    </source>
</evidence>
<dbReference type="InterPro" id="IPR006638">
    <property type="entry name" value="Elp3/MiaA/NifB-like_rSAM"/>
</dbReference>
<dbReference type="Gene3D" id="1.10.10.920">
    <property type="match status" value="1"/>
</dbReference>
<keyword evidence="7 15" id="KW-0949">S-adenosyl-L-methionine</keyword>
<feature type="binding site" evidence="16">
    <location>
        <position position="240"/>
    </location>
    <ligand>
        <name>S-adenosyl-L-methionine</name>
        <dbReference type="ChEBI" id="CHEBI:59789"/>
        <label>2</label>
    </ligand>
</feature>
<evidence type="ECO:0000256" key="3">
    <source>
        <dbReference type="ARBA" id="ARBA00005493"/>
    </source>
</evidence>
<feature type="binding site" evidence="16">
    <location>
        <begin position="64"/>
        <end position="66"/>
    </location>
    <ligand>
        <name>S-adenosyl-L-methionine</name>
        <dbReference type="ChEBI" id="CHEBI:59789"/>
        <label>2</label>
    </ligand>
</feature>
<keyword evidence="12 15" id="KW-0627">Porphyrin biosynthesis</keyword>
<evidence type="ECO:0000313" key="19">
    <source>
        <dbReference type="EMBL" id="SMF97155.1"/>
    </source>
</evidence>
<dbReference type="Pfam" id="PF04055">
    <property type="entry name" value="Radical_SAM"/>
    <property type="match status" value="1"/>
</dbReference>
<evidence type="ECO:0000256" key="11">
    <source>
        <dbReference type="ARBA" id="ARBA00023014"/>
    </source>
</evidence>
<comment type="subcellular location">
    <subcellularLocation>
        <location evidence="1 15">Cytoplasm</location>
    </subcellularLocation>
</comment>
<dbReference type="SMART" id="SM00729">
    <property type="entry name" value="Elp3"/>
    <property type="match status" value="1"/>
</dbReference>
<dbReference type="RefSeq" id="WP_085215970.1">
    <property type="nucleotide sequence ID" value="NZ_FXAM01000001.1"/>
</dbReference>
<dbReference type="GO" id="GO:0051989">
    <property type="term" value="F:coproporphyrinogen dehydrogenase activity"/>
    <property type="evidence" value="ECO:0007669"/>
    <property type="project" value="UniProtKB-EC"/>
</dbReference>
<dbReference type="SFLD" id="SFLDS00029">
    <property type="entry name" value="Radical_SAM"/>
    <property type="match status" value="1"/>
</dbReference>
<evidence type="ECO:0000256" key="12">
    <source>
        <dbReference type="ARBA" id="ARBA00023244"/>
    </source>
</evidence>
<dbReference type="Gene3D" id="3.80.30.20">
    <property type="entry name" value="tm_1862 like domain"/>
    <property type="match status" value="1"/>
</dbReference>
<dbReference type="EC" id="1.3.98.3" evidence="15"/>
<evidence type="ECO:0000256" key="1">
    <source>
        <dbReference type="ARBA" id="ARBA00004496"/>
    </source>
</evidence>
<dbReference type="UniPathway" id="UPA00251">
    <property type="reaction ID" value="UER00323"/>
</dbReference>
<feature type="binding site" evidence="16">
    <location>
        <position position="206"/>
    </location>
    <ligand>
        <name>S-adenosyl-L-methionine</name>
        <dbReference type="ChEBI" id="CHEBI:59789"/>
        <label>2</label>
    </ligand>
</feature>
<evidence type="ECO:0000313" key="20">
    <source>
        <dbReference type="Proteomes" id="UP000192923"/>
    </source>
</evidence>
<dbReference type="GO" id="GO:0051539">
    <property type="term" value="F:4 iron, 4 sulfur cluster binding"/>
    <property type="evidence" value="ECO:0007669"/>
    <property type="project" value="UniProtKB-KW"/>
</dbReference>
<feature type="binding site" evidence="17">
    <location>
        <position position="65"/>
    </location>
    <ligand>
        <name>[4Fe-4S] cluster</name>
        <dbReference type="ChEBI" id="CHEBI:49883"/>
        <note>4Fe-4S-S-AdoMet</note>
    </ligand>
</feature>
<dbReference type="PANTHER" id="PTHR13932">
    <property type="entry name" value="COPROPORPHYRINIGEN III OXIDASE"/>
    <property type="match status" value="1"/>
</dbReference>
<comment type="function">
    <text evidence="13">Involved in the heme biosynthesis. Catalyzes the anaerobic oxidative decarboxylation of propionate groups of rings A and B of coproporphyrinogen III to yield the vinyl groups in protoporphyrinogen IX.</text>
</comment>
<dbReference type="PIRSF" id="PIRSF000167">
    <property type="entry name" value="HemN"/>
    <property type="match status" value="1"/>
</dbReference>
<dbReference type="GO" id="GO:0046872">
    <property type="term" value="F:metal ion binding"/>
    <property type="evidence" value="ECO:0007669"/>
    <property type="project" value="UniProtKB-KW"/>
</dbReference>
<keyword evidence="10 15" id="KW-0408">Iron</keyword>
<reference evidence="19 20" key="1">
    <citation type="submission" date="2016-12" db="EMBL/GenBank/DDBJ databases">
        <authorList>
            <person name="Song W.-J."/>
            <person name="Kurnit D.M."/>
        </authorList>
    </citation>
    <scope>NUCLEOTIDE SEQUENCE [LARGE SCALE GENOMIC DNA]</scope>
    <source>
        <strain evidence="19 20">175</strain>
    </source>
</reference>
<dbReference type="GO" id="GO:0004109">
    <property type="term" value="F:coproporphyrinogen oxidase activity"/>
    <property type="evidence" value="ECO:0007669"/>
    <property type="project" value="InterPro"/>
</dbReference>
<evidence type="ECO:0000256" key="5">
    <source>
        <dbReference type="ARBA" id="ARBA00022485"/>
    </source>
</evidence>
<dbReference type="EMBL" id="FXAM01000001">
    <property type="protein sequence ID" value="SMF97155.1"/>
    <property type="molecule type" value="Genomic_DNA"/>
</dbReference>
<comment type="cofactor">
    <cofactor evidence="15 17">
        <name>[4Fe-4S] cluster</name>
        <dbReference type="ChEBI" id="CHEBI:49883"/>
    </cofactor>
    <text evidence="15 17">Binds 1 [4Fe-4S] cluster. The cluster is coordinated with 3 cysteines and an exchangeable S-adenosyl-L-methionine.</text>
</comment>
<evidence type="ECO:0000256" key="6">
    <source>
        <dbReference type="ARBA" id="ARBA00022490"/>
    </source>
</evidence>
<dbReference type="OrthoDB" id="9808022at2"/>
<dbReference type="SFLD" id="SFLDG01065">
    <property type="entry name" value="anaerobic_coproporphyrinogen-I"/>
    <property type="match status" value="1"/>
</dbReference>
<dbReference type="PROSITE" id="PS51918">
    <property type="entry name" value="RADICAL_SAM"/>
    <property type="match status" value="1"/>
</dbReference>
<evidence type="ECO:0000256" key="7">
    <source>
        <dbReference type="ARBA" id="ARBA00022691"/>
    </source>
</evidence>
<feature type="binding site" evidence="16">
    <location>
        <position position="181"/>
    </location>
    <ligand>
        <name>S-adenosyl-L-methionine</name>
        <dbReference type="ChEBI" id="CHEBI:59789"/>
        <label>2</label>
    </ligand>
</feature>
<dbReference type="Pfam" id="PF06969">
    <property type="entry name" value="HemN_C"/>
    <property type="match status" value="1"/>
</dbReference>
<feature type="binding site" evidence="17">
    <location>
        <position position="62"/>
    </location>
    <ligand>
        <name>[4Fe-4S] cluster</name>
        <dbReference type="ChEBI" id="CHEBI:49883"/>
        <note>4Fe-4S-S-AdoMet</note>
    </ligand>
</feature>
<feature type="binding site" evidence="16">
    <location>
        <position position="142"/>
    </location>
    <ligand>
        <name>S-adenosyl-L-methionine</name>
        <dbReference type="ChEBI" id="CHEBI:59789"/>
        <label>1</label>
    </ligand>
</feature>
<dbReference type="InterPro" id="IPR007197">
    <property type="entry name" value="rSAM"/>
</dbReference>
<comment type="similarity">
    <text evidence="3 15">Belongs to the anaerobic coproporphyrinogen-III oxidase family.</text>
</comment>
<keyword evidence="8 15" id="KW-0479">Metal-binding</keyword>
<dbReference type="SUPFAM" id="SSF102114">
    <property type="entry name" value="Radical SAM enzymes"/>
    <property type="match status" value="1"/>
</dbReference>
<dbReference type="STRING" id="1760988.SAMN02949497_4574"/>
<keyword evidence="20" id="KW-1185">Reference proteome</keyword>
<feature type="binding site" evidence="17">
    <location>
        <position position="58"/>
    </location>
    <ligand>
        <name>[4Fe-4S] cluster</name>
        <dbReference type="ChEBI" id="CHEBI:49883"/>
        <note>4Fe-4S-S-AdoMet</note>
    </ligand>
</feature>
<accession>A0A1Y6DC22</accession>
<dbReference type="Proteomes" id="UP000192923">
    <property type="component" value="Unassembled WGS sequence"/>
</dbReference>
<keyword evidence="9 15" id="KW-0560">Oxidoreductase</keyword>
<feature type="binding site" evidence="16">
    <location>
        <position position="109"/>
    </location>
    <ligand>
        <name>S-adenosyl-L-methionine</name>
        <dbReference type="ChEBI" id="CHEBI:59789"/>
        <label>1</label>
    </ligand>
</feature>
<keyword evidence="6 15" id="KW-0963">Cytoplasm</keyword>
<comment type="pathway">
    <text evidence="2 15">Porphyrin-containing compound metabolism; protoporphyrin-IX biosynthesis; protoporphyrinogen-IX from coproporphyrinogen-III (AdoMet route): step 1/1.</text>
</comment>
<dbReference type="GO" id="GO:0005737">
    <property type="term" value="C:cytoplasm"/>
    <property type="evidence" value="ECO:0007669"/>
    <property type="project" value="UniProtKB-SubCell"/>
</dbReference>
<evidence type="ECO:0000256" key="13">
    <source>
        <dbReference type="ARBA" id="ARBA00024295"/>
    </source>
</evidence>
<dbReference type="InterPro" id="IPR034505">
    <property type="entry name" value="Coproporphyrinogen-III_oxidase"/>
</dbReference>
<comment type="subunit">
    <text evidence="4">Monomer.</text>
</comment>
<dbReference type="AlphaFoldDB" id="A0A1Y6DC22"/>
<keyword evidence="11 15" id="KW-0411">Iron-sulfur</keyword>
<comment type="catalytic activity">
    <reaction evidence="14 15">
        <text>coproporphyrinogen III + 2 S-adenosyl-L-methionine = protoporphyrinogen IX + 2 5'-deoxyadenosine + 2 L-methionine + 2 CO2</text>
        <dbReference type="Rhea" id="RHEA:15425"/>
        <dbReference type="ChEBI" id="CHEBI:16526"/>
        <dbReference type="ChEBI" id="CHEBI:17319"/>
        <dbReference type="ChEBI" id="CHEBI:57307"/>
        <dbReference type="ChEBI" id="CHEBI:57309"/>
        <dbReference type="ChEBI" id="CHEBI:57844"/>
        <dbReference type="ChEBI" id="CHEBI:59789"/>
        <dbReference type="EC" id="1.3.98.3"/>
    </reaction>
</comment>
<evidence type="ECO:0000256" key="17">
    <source>
        <dbReference type="PIRSR" id="PIRSR000167-2"/>
    </source>
</evidence>
<evidence type="ECO:0000256" key="16">
    <source>
        <dbReference type="PIRSR" id="PIRSR000167-1"/>
    </source>
</evidence>
<dbReference type="InterPro" id="IPR023404">
    <property type="entry name" value="rSAM_horseshoe"/>
</dbReference>
<organism evidence="19 20">
    <name type="scientific">Methylomagnum ishizawai</name>
    <dbReference type="NCBI Taxonomy" id="1760988"/>
    <lineage>
        <taxon>Bacteria</taxon>
        <taxon>Pseudomonadati</taxon>
        <taxon>Pseudomonadota</taxon>
        <taxon>Gammaproteobacteria</taxon>
        <taxon>Methylococcales</taxon>
        <taxon>Methylococcaceae</taxon>
        <taxon>Methylomagnum</taxon>
    </lineage>
</organism>
<dbReference type="InterPro" id="IPR004558">
    <property type="entry name" value="Coprogen_oxidase_HemN"/>
</dbReference>
<keyword evidence="5 15" id="KW-0004">4Fe-4S</keyword>
<feature type="domain" description="Radical SAM core" evidence="18">
    <location>
        <begin position="43"/>
        <end position="277"/>
    </location>
</feature>
<protein>
    <recommendedName>
        <fullName evidence="15">Coproporphyrinogen-III oxidase</fullName>
        <ecNumber evidence="15">1.3.98.3</ecNumber>
    </recommendedName>
</protein>
<evidence type="ECO:0000256" key="8">
    <source>
        <dbReference type="ARBA" id="ARBA00022723"/>
    </source>
</evidence>
<feature type="binding site" evidence="16">
    <location>
        <position position="326"/>
    </location>
    <ligand>
        <name>S-adenosyl-L-methionine</name>
        <dbReference type="ChEBI" id="CHEBI:59789"/>
        <label>1</label>
    </ligand>
</feature>
<feature type="binding site" evidence="16">
    <location>
        <position position="52"/>
    </location>
    <ligand>
        <name>S-adenosyl-L-methionine</name>
        <dbReference type="ChEBI" id="CHEBI:59789"/>
        <label>1</label>
    </ligand>
</feature>
<evidence type="ECO:0000256" key="10">
    <source>
        <dbReference type="ARBA" id="ARBA00023004"/>
    </source>
</evidence>
<dbReference type="NCBIfam" id="TIGR00538">
    <property type="entry name" value="hemN"/>
    <property type="match status" value="1"/>
</dbReference>
<name>A0A1Y6DC22_9GAMM</name>
<evidence type="ECO:0000256" key="4">
    <source>
        <dbReference type="ARBA" id="ARBA00011245"/>
    </source>
</evidence>
<dbReference type="InterPro" id="IPR058240">
    <property type="entry name" value="rSAM_sf"/>
</dbReference>
<dbReference type="InterPro" id="IPR010723">
    <property type="entry name" value="HemN_C"/>
</dbReference>
<feature type="binding site" evidence="16">
    <location>
        <begin position="110"/>
        <end position="111"/>
    </location>
    <ligand>
        <name>S-adenosyl-L-methionine</name>
        <dbReference type="ChEBI" id="CHEBI:59789"/>
        <label>2</label>
    </ligand>
</feature>
<feature type="binding site" evidence="16">
    <location>
        <position position="169"/>
    </location>
    <ligand>
        <name>S-adenosyl-L-methionine</name>
        <dbReference type="ChEBI" id="CHEBI:59789"/>
        <label>2</label>
    </ligand>
</feature>
<dbReference type="GO" id="GO:0006782">
    <property type="term" value="P:protoporphyrinogen IX biosynthetic process"/>
    <property type="evidence" value="ECO:0007669"/>
    <property type="project" value="UniProtKB-UniPathway"/>
</dbReference>
<evidence type="ECO:0000256" key="2">
    <source>
        <dbReference type="ARBA" id="ARBA00004785"/>
    </source>
</evidence>
<proteinExistence type="inferred from homology"/>